<evidence type="ECO:0000256" key="2">
    <source>
        <dbReference type="ARBA" id="ARBA00023015"/>
    </source>
</evidence>
<evidence type="ECO:0000256" key="4">
    <source>
        <dbReference type="ARBA" id="ARBA00023125"/>
    </source>
</evidence>
<reference evidence="8 9" key="1">
    <citation type="submission" date="2016-06" db="EMBL/GenBank/DDBJ databases">
        <authorList>
            <person name="Kjaerup R.B."/>
            <person name="Dalgaard T.S."/>
            <person name="Juul-Madsen H.R."/>
        </authorList>
    </citation>
    <scope>NUCLEOTIDE SEQUENCE [LARGE SCALE GENOMIC DNA]</scope>
    <source>
        <strain evidence="8 9">DSM 44871</strain>
    </source>
</reference>
<dbReference type="GO" id="GO:0003677">
    <property type="term" value="F:DNA binding"/>
    <property type="evidence" value="ECO:0007669"/>
    <property type="project" value="UniProtKB-KW"/>
</dbReference>
<feature type="domain" description="RNA polymerase sigma-70 region 2" evidence="6">
    <location>
        <begin position="24"/>
        <end position="92"/>
    </location>
</feature>
<dbReference type="InterPro" id="IPR036388">
    <property type="entry name" value="WH-like_DNA-bd_sf"/>
</dbReference>
<keyword evidence="4" id="KW-0238">DNA-binding</keyword>
<dbReference type="PANTHER" id="PTHR43133:SF8">
    <property type="entry name" value="RNA POLYMERASE SIGMA FACTOR HI_1459-RELATED"/>
    <property type="match status" value="1"/>
</dbReference>
<dbReference type="SUPFAM" id="SSF88659">
    <property type="entry name" value="Sigma3 and sigma4 domains of RNA polymerase sigma factors"/>
    <property type="match status" value="1"/>
</dbReference>
<evidence type="ECO:0000256" key="1">
    <source>
        <dbReference type="ARBA" id="ARBA00010641"/>
    </source>
</evidence>
<dbReference type="PANTHER" id="PTHR43133">
    <property type="entry name" value="RNA POLYMERASE ECF-TYPE SIGMA FACTO"/>
    <property type="match status" value="1"/>
</dbReference>
<dbReference type="InterPro" id="IPR014284">
    <property type="entry name" value="RNA_pol_sigma-70_dom"/>
</dbReference>
<organism evidence="8 9">
    <name type="scientific">Micromonospora saelicesensis</name>
    <dbReference type="NCBI Taxonomy" id="285676"/>
    <lineage>
        <taxon>Bacteria</taxon>
        <taxon>Bacillati</taxon>
        <taxon>Actinomycetota</taxon>
        <taxon>Actinomycetes</taxon>
        <taxon>Micromonosporales</taxon>
        <taxon>Micromonosporaceae</taxon>
        <taxon>Micromonospora</taxon>
    </lineage>
</organism>
<protein>
    <submittedName>
        <fullName evidence="8">RNA polymerase sigma-70 factor, ECF subfamily</fullName>
    </submittedName>
</protein>
<dbReference type="RefSeq" id="WP_208603806.1">
    <property type="nucleotide sequence ID" value="NZ_FMCR01000004.1"/>
</dbReference>
<evidence type="ECO:0000259" key="6">
    <source>
        <dbReference type="Pfam" id="PF04542"/>
    </source>
</evidence>
<dbReference type="InterPro" id="IPR013325">
    <property type="entry name" value="RNA_pol_sigma_r2"/>
</dbReference>
<dbReference type="InterPro" id="IPR039425">
    <property type="entry name" value="RNA_pol_sigma-70-like"/>
</dbReference>
<dbReference type="STRING" id="285676.GA0070561_4233"/>
<evidence type="ECO:0000259" key="7">
    <source>
        <dbReference type="Pfam" id="PF08281"/>
    </source>
</evidence>
<dbReference type="NCBIfam" id="TIGR02937">
    <property type="entry name" value="sigma70-ECF"/>
    <property type="match status" value="1"/>
</dbReference>
<evidence type="ECO:0000313" key="9">
    <source>
        <dbReference type="Proteomes" id="UP000198864"/>
    </source>
</evidence>
<dbReference type="SUPFAM" id="SSF88946">
    <property type="entry name" value="Sigma2 domain of RNA polymerase sigma factors"/>
    <property type="match status" value="1"/>
</dbReference>
<sequence length="189" mass="20624">MTIPSPGGDGLAAIGADPEAFERFYRRHVETINRFVARRVDDPHTAADLTAEVFLAVIDSATSYRPERGSELGWLFGVARNVIAAEHRRATRLLRASGRIAGRRLLDADDIARIEERIDAEALARRTYQALRGLPERTRALLELVAVDGLSVADAADALGISPVAARVRVHRARRAVRLALAQSESALV</sequence>
<dbReference type="Gene3D" id="1.10.1740.10">
    <property type="match status" value="1"/>
</dbReference>
<evidence type="ECO:0000256" key="5">
    <source>
        <dbReference type="ARBA" id="ARBA00023163"/>
    </source>
</evidence>
<dbReference type="Proteomes" id="UP000198864">
    <property type="component" value="Unassembled WGS sequence"/>
</dbReference>
<keyword evidence="5" id="KW-0804">Transcription</keyword>
<dbReference type="InterPro" id="IPR007627">
    <property type="entry name" value="RNA_pol_sigma70_r2"/>
</dbReference>
<dbReference type="GO" id="GO:0016987">
    <property type="term" value="F:sigma factor activity"/>
    <property type="evidence" value="ECO:0007669"/>
    <property type="project" value="UniProtKB-KW"/>
</dbReference>
<proteinExistence type="inferred from homology"/>
<evidence type="ECO:0000256" key="3">
    <source>
        <dbReference type="ARBA" id="ARBA00023082"/>
    </source>
</evidence>
<evidence type="ECO:0000313" key="8">
    <source>
        <dbReference type="EMBL" id="SCF20311.1"/>
    </source>
</evidence>
<dbReference type="Gene3D" id="1.10.10.10">
    <property type="entry name" value="Winged helix-like DNA-binding domain superfamily/Winged helix DNA-binding domain"/>
    <property type="match status" value="1"/>
</dbReference>
<dbReference type="Pfam" id="PF08281">
    <property type="entry name" value="Sigma70_r4_2"/>
    <property type="match status" value="1"/>
</dbReference>
<dbReference type="EMBL" id="FMCR01000004">
    <property type="protein sequence ID" value="SCF20311.1"/>
    <property type="molecule type" value="Genomic_DNA"/>
</dbReference>
<comment type="similarity">
    <text evidence="1">Belongs to the sigma-70 factor family. ECF subfamily.</text>
</comment>
<name>A0A1C4YIY7_9ACTN</name>
<keyword evidence="2" id="KW-0805">Transcription regulation</keyword>
<keyword evidence="3" id="KW-0731">Sigma factor</keyword>
<feature type="domain" description="RNA polymerase sigma factor 70 region 4 type 2" evidence="7">
    <location>
        <begin position="127"/>
        <end position="176"/>
    </location>
</feature>
<dbReference type="AlphaFoldDB" id="A0A1C4YIY7"/>
<dbReference type="InterPro" id="IPR013324">
    <property type="entry name" value="RNA_pol_sigma_r3/r4-like"/>
</dbReference>
<dbReference type="InterPro" id="IPR013249">
    <property type="entry name" value="RNA_pol_sigma70_r4_t2"/>
</dbReference>
<accession>A0A1C4YIY7</accession>
<dbReference type="GO" id="GO:0006352">
    <property type="term" value="P:DNA-templated transcription initiation"/>
    <property type="evidence" value="ECO:0007669"/>
    <property type="project" value="InterPro"/>
</dbReference>
<gene>
    <name evidence="8" type="ORF">GA0070561_4233</name>
</gene>
<dbReference type="Pfam" id="PF04542">
    <property type="entry name" value="Sigma70_r2"/>
    <property type="match status" value="1"/>
</dbReference>